<evidence type="ECO:0000313" key="7">
    <source>
        <dbReference type="EMBL" id="GER46848.1"/>
    </source>
</evidence>
<keyword evidence="4" id="KW-0804">Transcription</keyword>
<dbReference type="EMBL" id="BKCP01007628">
    <property type="protein sequence ID" value="GER46848.1"/>
    <property type="molecule type" value="Genomic_DNA"/>
</dbReference>
<dbReference type="PANTHER" id="PTHR45914:SF24">
    <property type="entry name" value="BHLH DOMAIN-CONTAINING PROTEIN"/>
    <property type="match status" value="1"/>
</dbReference>
<evidence type="ECO:0000259" key="6">
    <source>
        <dbReference type="PROSITE" id="PS50888"/>
    </source>
</evidence>
<dbReference type="PANTHER" id="PTHR45914">
    <property type="entry name" value="TRANSCRIPTION FACTOR HEC3-RELATED"/>
    <property type="match status" value="1"/>
</dbReference>
<keyword evidence="5" id="KW-0539">Nucleus</keyword>
<keyword evidence="8" id="KW-1185">Reference proteome</keyword>
<organism evidence="7 8">
    <name type="scientific">Striga asiatica</name>
    <name type="common">Asiatic witchweed</name>
    <name type="synonym">Buchnera asiatica</name>
    <dbReference type="NCBI Taxonomy" id="4170"/>
    <lineage>
        <taxon>Eukaryota</taxon>
        <taxon>Viridiplantae</taxon>
        <taxon>Streptophyta</taxon>
        <taxon>Embryophyta</taxon>
        <taxon>Tracheophyta</taxon>
        <taxon>Spermatophyta</taxon>
        <taxon>Magnoliopsida</taxon>
        <taxon>eudicotyledons</taxon>
        <taxon>Gunneridae</taxon>
        <taxon>Pentapetalae</taxon>
        <taxon>asterids</taxon>
        <taxon>lamiids</taxon>
        <taxon>Lamiales</taxon>
        <taxon>Orobanchaceae</taxon>
        <taxon>Buchnereae</taxon>
        <taxon>Striga</taxon>
    </lineage>
</organism>
<comment type="caution">
    <text evidence="7">The sequence shown here is derived from an EMBL/GenBank/DDBJ whole genome shotgun (WGS) entry which is preliminary data.</text>
</comment>
<gene>
    <name evidence="7" type="ORF">STAS_23910</name>
</gene>
<dbReference type="InterPro" id="IPR045239">
    <property type="entry name" value="bHLH95_bHLH"/>
</dbReference>
<keyword evidence="3 7" id="KW-0238">DNA-binding</keyword>
<dbReference type="PROSITE" id="PS50888">
    <property type="entry name" value="BHLH"/>
    <property type="match status" value="1"/>
</dbReference>
<dbReference type="InterPro" id="IPR036638">
    <property type="entry name" value="HLH_DNA-bd_sf"/>
</dbReference>
<name>A0A5A7QPL7_STRAF</name>
<protein>
    <submittedName>
        <fullName evidence="7">Basic helix-loop-helix (BHLH) DNA-bindingsuperfamily protein</fullName>
    </submittedName>
</protein>
<evidence type="ECO:0000256" key="2">
    <source>
        <dbReference type="ARBA" id="ARBA00023015"/>
    </source>
</evidence>
<dbReference type="InterPro" id="IPR045843">
    <property type="entry name" value="IND-like"/>
</dbReference>
<feature type="domain" description="BHLH" evidence="6">
    <location>
        <begin position="95"/>
        <end position="144"/>
    </location>
</feature>
<evidence type="ECO:0000256" key="4">
    <source>
        <dbReference type="ARBA" id="ARBA00023163"/>
    </source>
</evidence>
<dbReference type="OrthoDB" id="1610519at2759"/>
<dbReference type="InterPro" id="IPR011598">
    <property type="entry name" value="bHLH_dom"/>
</dbReference>
<dbReference type="GO" id="GO:0003700">
    <property type="term" value="F:DNA-binding transcription factor activity"/>
    <property type="evidence" value="ECO:0007669"/>
    <property type="project" value="InterPro"/>
</dbReference>
<dbReference type="SUPFAM" id="SSF47459">
    <property type="entry name" value="HLH, helix-loop-helix DNA-binding domain"/>
    <property type="match status" value="1"/>
</dbReference>
<dbReference type="Gene3D" id="4.10.280.10">
    <property type="entry name" value="Helix-loop-helix DNA-binding domain"/>
    <property type="match status" value="1"/>
</dbReference>
<reference evidence="8" key="1">
    <citation type="journal article" date="2019" name="Curr. Biol.">
        <title>Genome Sequence of Striga asiatica Provides Insight into the Evolution of Plant Parasitism.</title>
        <authorList>
            <person name="Yoshida S."/>
            <person name="Kim S."/>
            <person name="Wafula E.K."/>
            <person name="Tanskanen J."/>
            <person name="Kim Y.M."/>
            <person name="Honaas L."/>
            <person name="Yang Z."/>
            <person name="Spallek T."/>
            <person name="Conn C.E."/>
            <person name="Ichihashi Y."/>
            <person name="Cheong K."/>
            <person name="Cui S."/>
            <person name="Der J.P."/>
            <person name="Gundlach H."/>
            <person name="Jiao Y."/>
            <person name="Hori C."/>
            <person name="Ishida J.K."/>
            <person name="Kasahara H."/>
            <person name="Kiba T."/>
            <person name="Kim M.S."/>
            <person name="Koo N."/>
            <person name="Laohavisit A."/>
            <person name="Lee Y.H."/>
            <person name="Lumba S."/>
            <person name="McCourt P."/>
            <person name="Mortimer J.C."/>
            <person name="Mutuku J.M."/>
            <person name="Nomura T."/>
            <person name="Sasaki-Sekimoto Y."/>
            <person name="Seto Y."/>
            <person name="Wang Y."/>
            <person name="Wakatake T."/>
            <person name="Sakakibara H."/>
            <person name="Demura T."/>
            <person name="Yamaguchi S."/>
            <person name="Yoneyama K."/>
            <person name="Manabe R.I."/>
            <person name="Nelson D.C."/>
            <person name="Schulman A.H."/>
            <person name="Timko M.P."/>
            <person name="dePamphilis C.W."/>
            <person name="Choi D."/>
            <person name="Shirasu K."/>
        </authorList>
    </citation>
    <scope>NUCLEOTIDE SEQUENCE [LARGE SCALE GENOMIC DNA]</scope>
    <source>
        <strain evidence="8">cv. UVA1</strain>
    </source>
</reference>
<dbReference type="GO" id="GO:0003677">
    <property type="term" value="F:DNA binding"/>
    <property type="evidence" value="ECO:0007669"/>
    <property type="project" value="UniProtKB-KW"/>
</dbReference>
<evidence type="ECO:0000256" key="3">
    <source>
        <dbReference type="ARBA" id="ARBA00023125"/>
    </source>
</evidence>
<dbReference type="SMART" id="SM00353">
    <property type="entry name" value="HLH"/>
    <property type="match status" value="1"/>
</dbReference>
<proteinExistence type="predicted"/>
<dbReference type="Proteomes" id="UP000325081">
    <property type="component" value="Unassembled WGS sequence"/>
</dbReference>
<keyword evidence="2" id="KW-0805">Transcription regulation</keyword>
<comment type="subcellular location">
    <subcellularLocation>
        <location evidence="1">Nucleus</location>
    </subcellularLocation>
</comment>
<sequence>MDPQFLFQMHPPAFPDGYASTSVEDAYFRGVQAGLNFRSLLDSAPLATYDGVLRAPLTSFPDKAAPPPFRVGRLPDLDSLDTAAGLESGFPIANRFRKARAQQQPRRRSTVAEKARLLQKLLPSYKRMDTAEVLEETHKYIRFLEAQVGVLRSMPCRDQCLQGAAASVGGGNLGRLNRQELLQAVVNSPAAQEVLYTSGCCVCSAEQLEMIYDQNAIRFF</sequence>
<dbReference type="AlphaFoldDB" id="A0A5A7QPL7"/>
<evidence type="ECO:0000313" key="8">
    <source>
        <dbReference type="Proteomes" id="UP000325081"/>
    </source>
</evidence>
<dbReference type="GO" id="GO:0005634">
    <property type="term" value="C:nucleus"/>
    <property type="evidence" value="ECO:0007669"/>
    <property type="project" value="UniProtKB-SubCell"/>
</dbReference>
<dbReference type="GO" id="GO:0046983">
    <property type="term" value="F:protein dimerization activity"/>
    <property type="evidence" value="ECO:0007669"/>
    <property type="project" value="InterPro"/>
</dbReference>
<accession>A0A5A7QPL7</accession>
<evidence type="ECO:0000256" key="5">
    <source>
        <dbReference type="ARBA" id="ARBA00023242"/>
    </source>
</evidence>
<dbReference type="CDD" id="cd11393">
    <property type="entry name" value="bHLH_AtbHLH_like"/>
    <property type="match status" value="1"/>
</dbReference>
<evidence type="ECO:0000256" key="1">
    <source>
        <dbReference type="ARBA" id="ARBA00004123"/>
    </source>
</evidence>